<comment type="caution">
    <text evidence="1">The sequence shown here is derived from an EMBL/GenBank/DDBJ whole genome shotgun (WGS) entry which is preliminary data.</text>
</comment>
<proteinExistence type="predicted"/>
<dbReference type="RefSeq" id="WP_344006639.1">
    <property type="nucleotide sequence ID" value="NZ_BAAAMY010000004.1"/>
</dbReference>
<sequence length="357" mass="39535">MSSAPVPPSGAGLGLHRAEDLGALWRELTADVPDGDRGARALLAALGTEGRHARRAYGALGLGVRRALTWEPADRRDPRWWPQGISDPHEPGGDLLLTTWYSKKLDGVSHGSRITALDVRRRRYLHVLLVEPRAGRDGGPPTFRPLQVHAGGLVWWGDWVHVAATARGFATCHLDDLVRVPAAWRERTFGHSWVLPMRVAHRARTADGTDPLRYSFLSLDDHDPAHPALVVGEYGRGRQTRRLVRWPLDPADRLPAVDASGRAEPIEVLDGVPGMQGALRREDRWVVSTSHGPTTPGSLWVRRDADGAWRRRRWATPVGPEDLTVRGGADGAGGDEVWTVTEHPRRRWVVGMRMPRD</sequence>
<name>A0ABN2PCP1_9ACTN</name>
<evidence type="ECO:0000313" key="2">
    <source>
        <dbReference type="Proteomes" id="UP001501612"/>
    </source>
</evidence>
<dbReference type="Proteomes" id="UP001501612">
    <property type="component" value="Unassembled WGS sequence"/>
</dbReference>
<organism evidence="1 2">
    <name type="scientific">Nocardioides lentus</name>
    <dbReference type="NCBI Taxonomy" id="338077"/>
    <lineage>
        <taxon>Bacteria</taxon>
        <taxon>Bacillati</taxon>
        <taxon>Actinomycetota</taxon>
        <taxon>Actinomycetes</taxon>
        <taxon>Propionibacteriales</taxon>
        <taxon>Nocardioidaceae</taxon>
        <taxon>Nocardioides</taxon>
    </lineage>
</organism>
<keyword evidence="2" id="KW-1185">Reference proteome</keyword>
<gene>
    <name evidence="1" type="ORF">GCM10009737_19820</name>
</gene>
<protein>
    <submittedName>
        <fullName evidence="1">Uncharacterized protein</fullName>
    </submittedName>
</protein>
<evidence type="ECO:0000313" key="1">
    <source>
        <dbReference type="EMBL" id="GAA1918394.1"/>
    </source>
</evidence>
<dbReference type="EMBL" id="BAAAMY010000004">
    <property type="protein sequence ID" value="GAA1918394.1"/>
    <property type="molecule type" value="Genomic_DNA"/>
</dbReference>
<accession>A0ABN2PCP1</accession>
<reference evidence="1 2" key="1">
    <citation type="journal article" date="2019" name="Int. J. Syst. Evol. Microbiol.">
        <title>The Global Catalogue of Microorganisms (GCM) 10K type strain sequencing project: providing services to taxonomists for standard genome sequencing and annotation.</title>
        <authorList>
            <consortium name="The Broad Institute Genomics Platform"/>
            <consortium name="The Broad Institute Genome Sequencing Center for Infectious Disease"/>
            <person name="Wu L."/>
            <person name="Ma J."/>
        </authorList>
    </citation>
    <scope>NUCLEOTIDE SEQUENCE [LARGE SCALE GENOMIC DNA]</scope>
    <source>
        <strain evidence="1 2">JCM 14046</strain>
    </source>
</reference>